<dbReference type="Proteomes" id="UP000178127">
    <property type="component" value="Unassembled WGS sequence"/>
</dbReference>
<dbReference type="AlphaFoldDB" id="A0A1F4V826"/>
<dbReference type="InterPro" id="IPR004323">
    <property type="entry name" value="Ion_tolerance_CutA"/>
</dbReference>
<name>A0A1F4V826_UNCKA</name>
<reference evidence="2 3" key="1">
    <citation type="journal article" date="2016" name="Nat. Commun.">
        <title>Thousands of microbial genomes shed light on interconnected biogeochemical processes in an aquifer system.</title>
        <authorList>
            <person name="Anantharaman K."/>
            <person name="Brown C.T."/>
            <person name="Hug L.A."/>
            <person name="Sharon I."/>
            <person name="Castelle C.J."/>
            <person name="Probst A.J."/>
            <person name="Thomas B.C."/>
            <person name="Singh A."/>
            <person name="Wilkins M.J."/>
            <person name="Karaoz U."/>
            <person name="Brodie E.L."/>
            <person name="Williams K.H."/>
            <person name="Hubbard S.S."/>
            <person name="Banfield J.F."/>
        </authorList>
    </citation>
    <scope>NUCLEOTIDE SEQUENCE [LARGE SCALE GENOMIC DNA]</scope>
</reference>
<accession>A0A1F4V826</accession>
<sequence length="61" mass="7110">MKIIYTTLNSEVVLIIKTIEGKYKEIETVIKQHINFDNFIGELNVKQINSNFKSWLLGIVK</sequence>
<dbReference type="SUPFAM" id="SSF54913">
    <property type="entry name" value="GlnB-like"/>
    <property type="match status" value="1"/>
</dbReference>
<dbReference type="GO" id="GO:0010038">
    <property type="term" value="P:response to metal ion"/>
    <property type="evidence" value="ECO:0007669"/>
    <property type="project" value="InterPro"/>
</dbReference>
<dbReference type="EMBL" id="MEVD01000015">
    <property type="protein sequence ID" value="OGC53264.1"/>
    <property type="molecule type" value="Genomic_DNA"/>
</dbReference>
<dbReference type="Pfam" id="PF03091">
    <property type="entry name" value="CutA1"/>
    <property type="match status" value="1"/>
</dbReference>
<dbReference type="STRING" id="1802620.A3D91_02510"/>
<proteinExistence type="inferred from homology"/>
<dbReference type="InterPro" id="IPR011322">
    <property type="entry name" value="N-reg_PII-like_a/b"/>
</dbReference>
<protein>
    <submittedName>
        <fullName evidence="2">Uncharacterized protein</fullName>
    </submittedName>
</protein>
<dbReference type="Gene3D" id="3.30.70.120">
    <property type="match status" value="1"/>
</dbReference>
<evidence type="ECO:0000313" key="2">
    <source>
        <dbReference type="EMBL" id="OGC53264.1"/>
    </source>
</evidence>
<comment type="similarity">
    <text evidence="1">Belongs to the CutA family.</text>
</comment>
<evidence type="ECO:0000256" key="1">
    <source>
        <dbReference type="ARBA" id="ARBA00010169"/>
    </source>
</evidence>
<evidence type="ECO:0000313" key="3">
    <source>
        <dbReference type="Proteomes" id="UP000178127"/>
    </source>
</evidence>
<gene>
    <name evidence="2" type="ORF">A3D91_02510</name>
</gene>
<organism evidence="2 3">
    <name type="scientific">candidate division WWE3 bacterium RIFCSPHIGHO2_02_FULL_38_14</name>
    <dbReference type="NCBI Taxonomy" id="1802620"/>
    <lineage>
        <taxon>Bacteria</taxon>
        <taxon>Katanobacteria</taxon>
    </lineage>
</organism>
<comment type="caution">
    <text evidence="2">The sequence shown here is derived from an EMBL/GenBank/DDBJ whole genome shotgun (WGS) entry which is preliminary data.</text>
</comment>
<dbReference type="InterPro" id="IPR015867">
    <property type="entry name" value="N-reg_PII/ATP_PRibTrfase_C"/>
</dbReference>